<evidence type="ECO:0000256" key="1">
    <source>
        <dbReference type="SAM" id="SignalP"/>
    </source>
</evidence>
<dbReference type="RefSeq" id="WP_072559559.1">
    <property type="nucleotide sequence ID" value="NZ_CP018154.1"/>
</dbReference>
<evidence type="ECO:0000313" key="2">
    <source>
        <dbReference type="EMBL" id="APG62907.1"/>
    </source>
</evidence>
<keyword evidence="1" id="KW-0732">Signal</keyword>
<dbReference type="EMBL" id="CP018154">
    <property type="protein sequence ID" value="APG62907.1"/>
    <property type="molecule type" value="Genomic_DNA"/>
</dbReference>
<accession>A0A1L3JCM5</accession>
<gene>
    <name evidence="2" type="ORF">LPB140_09020</name>
</gene>
<feature type="signal peptide" evidence="1">
    <location>
        <begin position="1"/>
        <end position="27"/>
    </location>
</feature>
<proteinExistence type="predicted"/>
<dbReference type="KEGG" id="sphl:LPB140_09020"/>
<protein>
    <submittedName>
        <fullName evidence="2">Uncharacterized protein</fullName>
    </submittedName>
</protein>
<keyword evidence="3" id="KW-1185">Reference proteome</keyword>
<sequence length="251" mass="27990">MFREYIFSASSALALSFASLLPIQAKACGDDAPMRDVNVDVAQTSYRVINFVPKGWKLYDKVDGDLNGDGRNDSALVIQKNDPIGMVQNPDGLGSDEYDANPRILIIVFADEKGGYRRVGMNDVIIPDHDSPTISDPYADMSIANGKLFLRLEFFASAGSWTMFNKEFNLRWDGANMNLIGYDMHMVHRASGAVADVSANFLTGKIIISEGNIENEAEKSKVRQMKKPHKYRLEDIENGFQFEPDSNLYSL</sequence>
<evidence type="ECO:0000313" key="3">
    <source>
        <dbReference type="Proteomes" id="UP000242561"/>
    </source>
</evidence>
<dbReference type="AlphaFoldDB" id="A0A1L3JCM5"/>
<feature type="chain" id="PRO_5013041027" evidence="1">
    <location>
        <begin position="28"/>
        <end position="251"/>
    </location>
</feature>
<reference evidence="2 3" key="1">
    <citation type="submission" date="2016-11" db="EMBL/GenBank/DDBJ databases">
        <title>Sphingorhabdus sp. LPB0140, isolated from marine environment.</title>
        <authorList>
            <person name="Kim E."/>
            <person name="Yi H."/>
        </authorList>
    </citation>
    <scope>NUCLEOTIDE SEQUENCE [LARGE SCALE GENOMIC DNA]</scope>
    <source>
        <strain evidence="2 3">LPB0140</strain>
    </source>
</reference>
<dbReference type="Proteomes" id="UP000242561">
    <property type="component" value="Chromosome"/>
</dbReference>
<dbReference type="STRING" id="1913578.LPB140_09020"/>
<name>A0A1L3JCM5_9SPHN</name>
<dbReference type="OrthoDB" id="86940at2"/>
<organism evidence="2 3">
    <name type="scientific">Sphingorhabdus lutea</name>
    <dbReference type="NCBI Taxonomy" id="1913578"/>
    <lineage>
        <taxon>Bacteria</taxon>
        <taxon>Pseudomonadati</taxon>
        <taxon>Pseudomonadota</taxon>
        <taxon>Alphaproteobacteria</taxon>
        <taxon>Sphingomonadales</taxon>
        <taxon>Sphingomonadaceae</taxon>
        <taxon>Sphingorhabdus</taxon>
    </lineage>
</organism>